<evidence type="ECO:0000313" key="1">
    <source>
        <dbReference type="EMBL" id="EKX62862.1"/>
    </source>
</evidence>
<gene>
    <name evidence="1" type="ORF">STRIP9103_08766</name>
</gene>
<proteinExistence type="predicted"/>
<dbReference type="AlphaFoldDB" id="L1KQI4"/>
<reference evidence="1 2" key="1">
    <citation type="submission" date="2012-11" db="EMBL/GenBank/DDBJ databases">
        <authorList>
            <person name="Huguet-Tapia J.C."/>
            <person name="Durkin A.S."/>
            <person name="Pettis G.S."/>
            <person name="Badger J.H."/>
        </authorList>
    </citation>
    <scope>NUCLEOTIDE SEQUENCE [LARGE SCALE GENOMIC DNA]</scope>
    <source>
        <strain evidence="1 2">91-03</strain>
    </source>
</reference>
<evidence type="ECO:0000313" key="2">
    <source>
        <dbReference type="Proteomes" id="UP000010411"/>
    </source>
</evidence>
<keyword evidence="2" id="KW-1185">Reference proteome</keyword>
<dbReference type="Proteomes" id="UP000010411">
    <property type="component" value="Unassembled WGS sequence"/>
</dbReference>
<protein>
    <submittedName>
        <fullName evidence="1">Uncharacterized protein</fullName>
    </submittedName>
</protein>
<accession>L1KQI4</accession>
<comment type="caution">
    <text evidence="1">The sequence shown here is derived from an EMBL/GenBank/DDBJ whole genome shotgun (WGS) entry which is preliminary data.</text>
</comment>
<dbReference type="EMBL" id="AEJC01000483">
    <property type="protein sequence ID" value="EKX62862.1"/>
    <property type="molecule type" value="Genomic_DNA"/>
</dbReference>
<sequence length="18" mass="2134">MARCPFGTERRECPAWHS</sequence>
<organism evidence="1 2">
    <name type="scientific">Streptomyces ipomoeae 91-03</name>
    <dbReference type="NCBI Taxonomy" id="698759"/>
    <lineage>
        <taxon>Bacteria</taxon>
        <taxon>Bacillati</taxon>
        <taxon>Actinomycetota</taxon>
        <taxon>Actinomycetes</taxon>
        <taxon>Kitasatosporales</taxon>
        <taxon>Streptomycetaceae</taxon>
        <taxon>Streptomyces</taxon>
    </lineage>
</organism>
<name>L1KQI4_9ACTN</name>
<feature type="non-terminal residue" evidence="1">
    <location>
        <position position="18"/>
    </location>
</feature>